<keyword evidence="4 5" id="KW-0720">Serine protease</keyword>
<keyword evidence="8" id="KW-1185">Reference proteome</keyword>
<dbReference type="SUPFAM" id="SSF52743">
    <property type="entry name" value="Subtilisin-like"/>
    <property type="match status" value="1"/>
</dbReference>
<dbReference type="PANTHER" id="PTHR43806:SF11">
    <property type="entry name" value="CEREVISIN-RELATED"/>
    <property type="match status" value="1"/>
</dbReference>
<feature type="active site" description="Charge relay system" evidence="5">
    <location>
        <position position="191"/>
    </location>
</feature>
<name>A0ABU0KWK7_9BACL</name>
<evidence type="ECO:0000313" key="8">
    <source>
        <dbReference type="Proteomes" id="UP001242811"/>
    </source>
</evidence>
<evidence type="ECO:0000313" key="7">
    <source>
        <dbReference type="EMBL" id="MDQ0493835.1"/>
    </source>
</evidence>
<keyword evidence="2 5" id="KW-0645">Protease</keyword>
<keyword evidence="3 5" id="KW-0378">Hydrolase</keyword>
<protein>
    <recommendedName>
        <fullName evidence="6">Peptidase S8/S53 domain-containing protein</fullName>
    </recommendedName>
</protein>
<dbReference type="PANTHER" id="PTHR43806">
    <property type="entry name" value="PEPTIDASE S8"/>
    <property type="match status" value="1"/>
</dbReference>
<dbReference type="EMBL" id="JAUSWA010000009">
    <property type="protein sequence ID" value="MDQ0493835.1"/>
    <property type="molecule type" value="Genomic_DNA"/>
</dbReference>
<dbReference type="InterPro" id="IPR050131">
    <property type="entry name" value="Peptidase_S8_subtilisin-like"/>
</dbReference>
<sequence length="533" mass="60071">MNAKIHVAIIDDGVNTGFLNTRLLYNVEIAHEGVEDGRILNHGTLCAAIVQAYFPDAVISSVKIMNHRKGNAVQLCAALDWCVQHGVQVANISLGSINYRDRGMLREAVNDAAMAGLIMVCAAQNGGLLTYPASFANVIGVRCDRSGILAAGQYTYNADTAFSSGIEFTAFARHELVGATGEVVQCPNSNSYATPFVTAQVCRFLQQSKRIPSIEKLKHSLLKKSYRQNSYHPIQDTVLPVMHYKHPDWIRSAYVFKQDSVVESAAPYYFQTPYEAQLPYAKVAAVIEQVILREQEPQNATNKAGERIDDLTDTMVLLGEMEPVDLQEVEQLAIRYGKHVVYISKKQRHIPMLNFSSRHLRWWQQEERFFMRQEETIAIEDSHIPLICIYYNKDVDILYFLHVLRESFARDEYQSWIAVDQPAAMLYDMEYLSPSATIHGLQKLISIAGTMAYSAYADIVILCVEALDITDCTQEQMLSGVDIELSLTAIAEAENIQISLRTEQEYLKEWFLPNLNADDIGRFYTGLEQLLVN</sequence>
<gene>
    <name evidence="7" type="ORF">QOZ95_001997</name>
</gene>
<accession>A0ABU0KWK7</accession>
<feature type="active site" description="Charge relay system" evidence="5">
    <location>
        <position position="42"/>
    </location>
</feature>
<evidence type="ECO:0000256" key="2">
    <source>
        <dbReference type="ARBA" id="ARBA00022670"/>
    </source>
</evidence>
<dbReference type="RefSeq" id="WP_152380192.1">
    <property type="nucleotide sequence ID" value="NZ_CP045298.1"/>
</dbReference>
<dbReference type="InterPro" id="IPR036852">
    <property type="entry name" value="Peptidase_S8/S53_dom_sf"/>
</dbReference>
<evidence type="ECO:0000259" key="6">
    <source>
        <dbReference type="Pfam" id="PF00082"/>
    </source>
</evidence>
<evidence type="ECO:0000256" key="1">
    <source>
        <dbReference type="ARBA" id="ARBA00011073"/>
    </source>
</evidence>
<feature type="active site" description="Charge relay system" evidence="5">
    <location>
        <position position="11"/>
    </location>
</feature>
<dbReference type="Gene3D" id="3.40.50.200">
    <property type="entry name" value="Peptidase S8/S53 domain"/>
    <property type="match status" value="1"/>
</dbReference>
<dbReference type="Pfam" id="PF00082">
    <property type="entry name" value="Peptidase_S8"/>
    <property type="match status" value="1"/>
</dbReference>
<dbReference type="Proteomes" id="UP001242811">
    <property type="component" value="Unassembled WGS sequence"/>
</dbReference>
<organism evidence="7 8">
    <name type="scientific">Paenibacillus brasilensis</name>
    <dbReference type="NCBI Taxonomy" id="128574"/>
    <lineage>
        <taxon>Bacteria</taxon>
        <taxon>Bacillati</taxon>
        <taxon>Bacillota</taxon>
        <taxon>Bacilli</taxon>
        <taxon>Bacillales</taxon>
        <taxon>Paenibacillaceae</taxon>
        <taxon>Paenibacillus</taxon>
    </lineage>
</organism>
<feature type="domain" description="Peptidase S8/S53" evidence="6">
    <location>
        <begin position="4"/>
        <end position="224"/>
    </location>
</feature>
<evidence type="ECO:0000256" key="3">
    <source>
        <dbReference type="ARBA" id="ARBA00022801"/>
    </source>
</evidence>
<proteinExistence type="inferred from homology"/>
<dbReference type="InterPro" id="IPR000209">
    <property type="entry name" value="Peptidase_S8/S53_dom"/>
</dbReference>
<comment type="similarity">
    <text evidence="1 5">Belongs to the peptidase S8 family.</text>
</comment>
<dbReference type="PROSITE" id="PS51892">
    <property type="entry name" value="SUBTILASE"/>
    <property type="match status" value="1"/>
</dbReference>
<reference evidence="7 8" key="1">
    <citation type="submission" date="2023-07" db="EMBL/GenBank/DDBJ databases">
        <title>Genomic Encyclopedia of Type Strains, Phase IV (KMG-IV): sequencing the most valuable type-strain genomes for metagenomic binning, comparative biology and taxonomic classification.</title>
        <authorList>
            <person name="Goeker M."/>
        </authorList>
    </citation>
    <scope>NUCLEOTIDE SEQUENCE [LARGE SCALE GENOMIC DNA]</scope>
    <source>
        <strain evidence="7 8">DSM 14914</strain>
    </source>
</reference>
<evidence type="ECO:0000256" key="4">
    <source>
        <dbReference type="ARBA" id="ARBA00022825"/>
    </source>
</evidence>
<comment type="caution">
    <text evidence="7">The sequence shown here is derived from an EMBL/GenBank/DDBJ whole genome shotgun (WGS) entry which is preliminary data.</text>
</comment>
<evidence type="ECO:0000256" key="5">
    <source>
        <dbReference type="PROSITE-ProRule" id="PRU01240"/>
    </source>
</evidence>